<dbReference type="InterPro" id="IPR050925">
    <property type="entry name" value="Rhomboid_protease_S54"/>
</dbReference>
<gene>
    <name evidence="9" type="ORF">PB1_05942</name>
</gene>
<keyword evidence="6 7" id="KW-0472">Membrane</keyword>
<feature type="transmembrane region" description="Helical" evidence="7">
    <location>
        <begin position="120"/>
        <end position="139"/>
    </location>
</feature>
<keyword evidence="4" id="KW-0378">Hydrolase</keyword>
<feature type="transmembrane region" description="Helical" evidence="7">
    <location>
        <begin position="151"/>
        <end position="168"/>
    </location>
</feature>
<evidence type="ECO:0000259" key="8">
    <source>
        <dbReference type="Pfam" id="PF01694"/>
    </source>
</evidence>
<evidence type="ECO:0000256" key="3">
    <source>
        <dbReference type="ARBA" id="ARBA00022692"/>
    </source>
</evidence>
<dbReference type="Pfam" id="PF01694">
    <property type="entry name" value="Rhomboid"/>
    <property type="match status" value="1"/>
</dbReference>
<proteinExistence type="inferred from homology"/>
<dbReference type="EMBL" id="AFEU01000002">
    <property type="protein sequence ID" value="EIJ79882.1"/>
    <property type="molecule type" value="Genomic_DNA"/>
</dbReference>
<evidence type="ECO:0000313" key="10">
    <source>
        <dbReference type="Proteomes" id="UP000010523"/>
    </source>
</evidence>
<dbReference type="GO" id="GO:0016020">
    <property type="term" value="C:membrane"/>
    <property type="evidence" value="ECO:0007669"/>
    <property type="project" value="UniProtKB-SubCell"/>
</dbReference>
<evidence type="ECO:0000256" key="1">
    <source>
        <dbReference type="ARBA" id="ARBA00004141"/>
    </source>
</evidence>
<dbReference type="PATRIC" id="fig|997296.3.peg.1270"/>
<evidence type="ECO:0000256" key="6">
    <source>
        <dbReference type="ARBA" id="ARBA00023136"/>
    </source>
</evidence>
<dbReference type="Proteomes" id="UP000010523">
    <property type="component" value="Unassembled WGS sequence"/>
</dbReference>
<organism evidence="9 10">
    <name type="scientific">Bacillus methanolicus PB1</name>
    <dbReference type="NCBI Taxonomy" id="997296"/>
    <lineage>
        <taxon>Bacteria</taxon>
        <taxon>Bacillati</taxon>
        <taxon>Bacillota</taxon>
        <taxon>Bacilli</taxon>
        <taxon>Bacillales</taxon>
        <taxon>Bacillaceae</taxon>
        <taxon>Bacillus</taxon>
    </lineage>
</organism>
<evidence type="ECO:0000256" key="2">
    <source>
        <dbReference type="ARBA" id="ARBA00009045"/>
    </source>
</evidence>
<dbReference type="PANTHER" id="PTHR43731:SF14">
    <property type="entry name" value="PRESENILIN-ASSOCIATED RHOMBOID-LIKE PROTEIN, MITOCHONDRIAL"/>
    <property type="match status" value="1"/>
</dbReference>
<feature type="transmembrane region" description="Helical" evidence="7">
    <location>
        <begin position="12"/>
        <end position="37"/>
    </location>
</feature>
<dbReference type="InterPro" id="IPR035952">
    <property type="entry name" value="Rhomboid-like_sf"/>
</dbReference>
<dbReference type="eggNOG" id="COG0705">
    <property type="taxonomic scope" value="Bacteria"/>
</dbReference>
<keyword evidence="10" id="KW-1185">Reference proteome</keyword>
<evidence type="ECO:0000313" key="9">
    <source>
        <dbReference type="EMBL" id="EIJ79882.1"/>
    </source>
</evidence>
<evidence type="ECO:0000256" key="7">
    <source>
        <dbReference type="SAM" id="Phobius"/>
    </source>
</evidence>
<name>I3E061_BACMT</name>
<comment type="similarity">
    <text evidence="2">Belongs to the peptidase S54 family.</text>
</comment>
<dbReference type="AlphaFoldDB" id="I3E061"/>
<dbReference type="RefSeq" id="WP_003351275.1">
    <property type="nucleotide sequence ID" value="NZ_AFEU01000002.1"/>
</dbReference>
<dbReference type="Gene3D" id="1.20.1540.10">
    <property type="entry name" value="Rhomboid-like"/>
    <property type="match status" value="1"/>
</dbReference>
<keyword evidence="3 7" id="KW-0812">Transmembrane</keyword>
<dbReference type="OrthoDB" id="9813074at2"/>
<feature type="transmembrane region" description="Helical" evidence="7">
    <location>
        <begin position="97"/>
        <end position="114"/>
    </location>
</feature>
<dbReference type="InterPro" id="IPR022764">
    <property type="entry name" value="Peptidase_S54_rhomboid_dom"/>
</dbReference>
<reference evidence="9 10" key="1">
    <citation type="journal article" date="2012" name="Appl. Environ. Microbiol.">
        <title>Genome Sequence of Thermotolerant Bacillus methanolicus: Features and Regulation Related to Methylotrophy and Production of L-Lysine and L-Glutamate from Methanol.</title>
        <authorList>
            <person name="Heggeset T.M."/>
            <person name="Krog A."/>
            <person name="Balzer S."/>
            <person name="Wentzel A."/>
            <person name="Ellingsen T.E."/>
            <person name="Brautaset T."/>
        </authorList>
    </citation>
    <scope>NUCLEOTIDE SEQUENCE [LARGE SCALE GENOMIC DNA]</scope>
    <source>
        <strain evidence="9 10">PB1</strain>
    </source>
</reference>
<evidence type="ECO:0000256" key="4">
    <source>
        <dbReference type="ARBA" id="ARBA00022801"/>
    </source>
</evidence>
<feature type="transmembrane region" description="Helical" evidence="7">
    <location>
        <begin position="174"/>
        <end position="192"/>
    </location>
</feature>
<feature type="transmembrane region" description="Helical" evidence="7">
    <location>
        <begin position="65"/>
        <end position="85"/>
    </location>
</feature>
<accession>I3E061</accession>
<dbReference type="SUPFAM" id="SSF144091">
    <property type="entry name" value="Rhomboid-like"/>
    <property type="match status" value="1"/>
</dbReference>
<protein>
    <recommendedName>
        <fullName evidence="8">Peptidase S54 rhomboid domain-containing protein</fullName>
    </recommendedName>
</protein>
<keyword evidence="5 7" id="KW-1133">Transmembrane helix</keyword>
<comment type="subcellular location">
    <subcellularLocation>
        <location evidence="1">Membrane</location>
        <topology evidence="1">Multi-pass membrane protein</topology>
    </subcellularLocation>
</comment>
<comment type="caution">
    <text evidence="9">The sequence shown here is derived from an EMBL/GenBank/DDBJ whole genome shotgun (WGS) entry which is preliminary data.</text>
</comment>
<dbReference type="GO" id="GO:0004252">
    <property type="term" value="F:serine-type endopeptidase activity"/>
    <property type="evidence" value="ECO:0007669"/>
    <property type="project" value="InterPro"/>
</dbReference>
<dbReference type="STRING" id="997296.PB1_05942"/>
<feature type="domain" description="Peptidase S54 rhomboid" evidence="8">
    <location>
        <begin position="56"/>
        <end position="193"/>
    </location>
</feature>
<dbReference type="MEROPS" id="S54.A18"/>
<sequence length="201" mass="22596">MFTRTESFREFIRFYPAVSIIVGLNVLLYFFTILPIFPNRLLFEKLAGINLYIAEGEYWRLVTPILLHSGFPHMLFNSFSLILFGPALERIIGKNKFVILYFSTGIAANIATFFVKPLTFIHVGSSGAIFGLFGFYIAMTLFKKHLLSKQNTQIILTITAISLIMTFVQPNINVIAHIFGLIAGIIIGAVFSSKTDIFAVK</sequence>
<dbReference type="PANTHER" id="PTHR43731">
    <property type="entry name" value="RHOMBOID PROTEASE"/>
    <property type="match status" value="1"/>
</dbReference>
<evidence type="ECO:0000256" key="5">
    <source>
        <dbReference type="ARBA" id="ARBA00022989"/>
    </source>
</evidence>